<evidence type="ECO:0000313" key="3">
    <source>
        <dbReference type="Proteomes" id="UP001369086"/>
    </source>
</evidence>
<feature type="compositionally biased region" description="Gly residues" evidence="1">
    <location>
        <begin position="1227"/>
        <end position="1236"/>
    </location>
</feature>
<feature type="compositionally biased region" description="Basic and acidic residues" evidence="1">
    <location>
        <begin position="640"/>
        <end position="655"/>
    </location>
</feature>
<accession>A0ABR0Y2V3</accession>
<dbReference type="Proteomes" id="UP001369086">
    <property type="component" value="Unassembled WGS sequence"/>
</dbReference>
<feature type="compositionally biased region" description="Acidic residues" evidence="1">
    <location>
        <begin position="1152"/>
        <end position="1163"/>
    </location>
</feature>
<feature type="region of interest" description="Disordered" evidence="1">
    <location>
        <begin position="344"/>
        <end position="591"/>
    </location>
</feature>
<feature type="region of interest" description="Disordered" evidence="1">
    <location>
        <begin position="264"/>
        <end position="327"/>
    </location>
</feature>
<gene>
    <name evidence="2" type="ORF">HHUSO_G35709</name>
</gene>
<feature type="compositionally biased region" description="Acidic residues" evidence="1">
    <location>
        <begin position="831"/>
        <end position="842"/>
    </location>
</feature>
<feature type="region of interest" description="Disordered" evidence="1">
    <location>
        <begin position="1310"/>
        <end position="1391"/>
    </location>
</feature>
<name>A0ABR0Y2V3_HUSHU</name>
<dbReference type="EMBL" id="JAHFZB010000052">
    <property type="protein sequence ID" value="KAK6466883.1"/>
    <property type="molecule type" value="Genomic_DNA"/>
</dbReference>
<dbReference type="PANTHER" id="PTHR16757:SF1">
    <property type="entry name" value="DENDRIN"/>
    <property type="match status" value="1"/>
</dbReference>
<feature type="region of interest" description="Disordered" evidence="1">
    <location>
        <begin position="1066"/>
        <end position="1186"/>
    </location>
</feature>
<feature type="compositionally biased region" description="Basic and acidic residues" evidence="1">
    <location>
        <begin position="1075"/>
        <end position="1101"/>
    </location>
</feature>
<feature type="region of interest" description="Disordered" evidence="1">
    <location>
        <begin position="816"/>
        <end position="1031"/>
    </location>
</feature>
<feature type="compositionally biased region" description="Basic and acidic residues" evidence="1">
    <location>
        <begin position="1256"/>
        <end position="1269"/>
    </location>
</feature>
<reference evidence="2 3" key="1">
    <citation type="submission" date="2021-05" db="EMBL/GenBank/DDBJ databases">
        <authorList>
            <person name="Zahm M."/>
            <person name="Klopp C."/>
            <person name="Cabau C."/>
            <person name="Kuhl H."/>
            <person name="Suciu R."/>
            <person name="Ciorpac M."/>
            <person name="Holostenco D."/>
            <person name="Gessner J."/>
            <person name="Wuertz S."/>
            <person name="Hohne C."/>
            <person name="Stock M."/>
            <person name="Gislard M."/>
            <person name="Lluch J."/>
            <person name="Milhes M."/>
            <person name="Lampietro C."/>
            <person name="Lopez Roques C."/>
            <person name="Donnadieu C."/>
            <person name="Du K."/>
            <person name="Schartl M."/>
            <person name="Guiguen Y."/>
        </authorList>
    </citation>
    <scope>NUCLEOTIDE SEQUENCE [LARGE SCALE GENOMIC DNA]</scope>
    <source>
        <strain evidence="2">Hh-F2</strain>
        <tissue evidence="2">Blood</tissue>
    </source>
</reference>
<feature type="region of interest" description="Disordered" evidence="1">
    <location>
        <begin position="141"/>
        <end position="188"/>
    </location>
</feature>
<dbReference type="PANTHER" id="PTHR16757">
    <property type="entry name" value="DENDRIN"/>
    <property type="match status" value="1"/>
</dbReference>
<feature type="compositionally biased region" description="Basic and acidic residues" evidence="1">
    <location>
        <begin position="1333"/>
        <end position="1343"/>
    </location>
</feature>
<evidence type="ECO:0000313" key="2">
    <source>
        <dbReference type="EMBL" id="KAK6466883.1"/>
    </source>
</evidence>
<feature type="region of interest" description="Disordered" evidence="1">
    <location>
        <begin position="1"/>
        <end position="29"/>
    </location>
</feature>
<proteinExistence type="predicted"/>
<comment type="caution">
    <text evidence="2">The sequence shown here is derived from an EMBL/GenBank/DDBJ whole genome shotgun (WGS) entry which is preliminary data.</text>
</comment>
<feature type="compositionally biased region" description="Basic and acidic residues" evidence="1">
    <location>
        <begin position="270"/>
        <end position="290"/>
    </location>
</feature>
<feature type="compositionally biased region" description="Polar residues" evidence="1">
    <location>
        <begin position="370"/>
        <end position="384"/>
    </location>
</feature>
<protein>
    <submittedName>
        <fullName evidence="2">Uncharacterized protein</fullName>
    </submittedName>
</protein>
<evidence type="ECO:0000256" key="1">
    <source>
        <dbReference type="SAM" id="MobiDB-lite"/>
    </source>
</evidence>
<feature type="compositionally biased region" description="Basic and acidic residues" evidence="1">
    <location>
        <begin position="843"/>
        <end position="863"/>
    </location>
</feature>
<feature type="region of interest" description="Disordered" evidence="1">
    <location>
        <begin position="1224"/>
        <end position="1273"/>
    </location>
</feature>
<feature type="compositionally biased region" description="Basic and acidic residues" evidence="1">
    <location>
        <begin position="872"/>
        <end position="882"/>
    </location>
</feature>
<dbReference type="InterPro" id="IPR026500">
    <property type="entry name" value="Dendrin"/>
</dbReference>
<feature type="region of interest" description="Disordered" evidence="1">
    <location>
        <begin position="617"/>
        <end position="655"/>
    </location>
</feature>
<sequence>MHGLKTKERKRKKERKKEPSFIRVPYSQPDPSASLGPLCVWDPSAPSLMDACTGLEGHPRLQYGTVPGRYYYHEPNYLTDLSDCRPEREPDRAHGYWTIPGSRTGQVLQDYTNWRAAMAPSEPFNLDLQLGAHWELERREGREPMAREEWAEGQRARKARERRRGESWALRAESRSPSRLKRGLQPSWDQNFSYQDPRHWRYSHTLPRKKPLDPPSGTQLEREERWLCNPALQDPGLSRSRKELLGMLREEKGGTATQLTTRFPGTLSFEKARRQESREELKENQPEKRMFSQPPTYVPPPPYSAPHRTARVPNPRPEPSQLNISTAADRKAYSEWVLPCRNSPGEWRKEGREKGMEKKKKRLDPEIWPQTFSYGTWGGSTALSKQRPHLGREGPIDCELSGSPQKRFEGGELTTIPDSRRKKSRARETVFCLVSRPGSEAGGPGQPSEVMRSFPLPKSVTKAGQNSTERVRGRPVSEGWEESSRNYRDRESSTRLPHKESHFQTVNQEISGYSKPQAGRDRSQSAERHWSHSHWEEGERGSRRRESLQRAASEPREGYANYQTLPRVRGPRAKDRDRGRGNTSQNREALDTFEISSKTLALSGQRGLSGFPRWKETNQLGNPRIVHPKGETGSCGPTEDTGKLREERGEAQKDSSDNGVLVIDATCVIVTAEFIFPPKKEHVQYLYLASTDNSGLPDMDLIPSNSNTDNIETGLQSLESLESKQQITETLSPCQRLLLNSRRSQHTPPASETLSGGYETQEAHNLETMDQVAIPSPVPANETLEERTRRMLGILQEKSRLELEGALCRWEEEGETLGSVTEYDSPRSDNEEQEAQEQEEVEVWERDEGRDASGGRDAGERNGEASPLGCCEPEKDEQKRGGGESVLPATGDVVETEEANPLGEELEVQPHRAEEISEPLHGVPAFQEFENWQERPGSPKGTEEQTVPDGETTDKPPSPAEIPTLPDALPQLDDTHFETEPVESSPDATDGIQHASIEASPQQETTEGEIPSPEYCQYPPPPPPLPKDVASNSWTLWDAVNRIRKHTAPDSESEDEEVVEVWDRDGEADTSVGREAGEKSGEVVHLGGREPGEDEWGRLEGGEEDAFSCSSSDSHTSRDTVIIGGTTMSEEEEQGESDTGSDAGELGLGESEGFEIDGDDDSDGELRPIKEEMEGELGGNGWLGNDVQELEGSGVFRSDFWSDGELGSTEEALGGGMQFRNGELGQTEGGLGGNGWLGNDVEEQGSIQWGQGASDARSDGELESTEKALEGGSELVIDCGSPGELGATEGGLGGNGWLESHGKELVSIQWGLGGSDTGSDDGEVGGIAGSDTGNDRELGRSGSDEGEVGWTGRGEVEEPIQERLGGSGDGELGPTERVHGGSGGFQRDTGSEWKLVTIEEEQEGDEEQEVNPCIEEILRELRETERELFGTE</sequence>
<organism evidence="2 3">
    <name type="scientific">Huso huso</name>
    <name type="common">Beluga</name>
    <name type="synonym">Acipenser huso</name>
    <dbReference type="NCBI Taxonomy" id="61971"/>
    <lineage>
        <taxon>Eukaryota</taxon>
        <taxon>Metazoa</taxon>
        <taxon>Chordata</taxon>
        <taxon>Craniata</taxon>
        <taxon>Vertebrata</taxon>
        <taxon>Euteleostomi</taxon>
        <taxon>Actinopterygii</taxon>
        <taxon>Chondrostei</taxon>
        <taxon>Acipenseriformes</taxon>
        <taxon>Acipenseridae</taxon>
        <taxon>Huso</taxon>
    </lineage>
</organism>
<feature type="compositionally biased region" description="Basic and acidic residues" evidence="1">
    <location>
        <begin position="482"/>
        <end position="502"/>
    </location>
</feature>
<feature type="compositionally biased region" description="Basic and acidic residues" evidence="1">
    <location>
        <begin position="518"/>
        <end position="557"/>
    </location>
</feature>
<feature type="compositionally biased region" description="Basic and acidic residues" evidence="1">
    <location>
        <begin position="346"/>
        <end position="356"/>
    </location>
</feature>
<feature type="compositionally biased region" description="Basic and acidic residues" evidence="1">
    <location>
        <begin position="141"/>
        <end position="155"/>
    </location>
</feature>
<keyword evidence="3" id="KW-1185">Reference proteome</keyword>